<dbReference type="Pfam" id="PF03942">
    <property type="entry name" value="DTW"/>
    <property type="match status" value="1"/>
</dbReference>
<dbReference type="GO" id="GO:0008033">
    <property type="term" value="P:tRNA processing"/>
    <property type="evidence" value="ECO:0007669"/>
    <property type="project" value="UniProtKB-KW"/>
</dbReference>
<organism evidence="7 8">
    <name type="scientific">Archangium gephyra</name>
    <dbReference type="NCBI Taxonomy" id="48"/>
    <lineage>
        <taxon>Bacteria</taxon>
        <taxon>Pseudomonadati</taxon>
        <taxon>Myxococcota</taxon>
        <taxon>Myxococcia</taxon>
        <taxon>Myxococcales</taxon>
        <taxon>Cystobacterineae</taxon>
        <taxon>Archangiaceae</taxon>
        <taxon>Archangium</taxon>
    </lineage>
</organism>
<keyword evidence="2" id="KW-0808">Transferase</keyword>
<evidence type="ECO:0000256" key="5">
    <source>
        <dbReference type="ARBA" id="ARBA00034489"/>
    </source>
</evidence>
<dbReference type="EMBL" id="QFQP01000006">
    <property type="protein sequence ID" value="PZR15076.1"/>
    <property type="molecule type" value="Genomic_DNA"/>
</dbReference>
<evidence type="ECO:0000313" key="8">
    <source>
        <dbReference type="Proteomes" id="UP000249061"/>
    </source>
</evidence>
<comment type="similarity">
    <text evidence="5">Belongs to the TDD superfamily. DTWD2 family.</text>
</comment>
<keyword evidence="4" id="KW-0819">tRNA processing</keyword>
<accession>A0A2W5TRA7</accession>
<dbReference type="PANTHER" id="PTHR21392">
    <property type="entry name" value="TRNA-URIDINE AMINOCARBOXYPROPYLTRANSFERASE 2"/>
    <property type="match status" value="1"/>
</dbReference>
<keyword evidence="3" id="KW-0949">S-adenosyl-L-methionine</keyword>
<evidence type="ECO:0000259" key="6">
    <source>
        <dbReference type="SMART" id="SM01144"/>
    </source>
</evidence>
<name>A0A2W5TRA7_9BACT</name>
<dbReference type="EC" id="2.5.1.25" evidence="1"/>
<dbReference type="AlphaFoldDB" id="A0A2W5TRA7"/>
<dbReference type="Proteomes" id="UP000249061">
    <property type="component" value="Unassembled WGS sequence"/>
</dbReference>
<dbReference type="SMART" id="SM01144">
    <property type="entry name" value="DTW"/>
    <property type="match status" value="1"/>
</dbReference>
<sequence>MNGPTSRPRLFACAISSAGIRDSKSKSPRDMQCDCIGGKRCMSATAVRSFTTAGAPGRCKRCLIGQAFCICADVPTVATRTEVVVVRHEREGWKSTGTARIAELAMPNLKMLEYQEDSEPARSQLGPLVGGAHLLFPSDEVAPWAGVTRLIVVDGTWRQTRKMYAKLEALHGVPKLALPAQTTKVLRLRESTFEEGRSTLEAIAEAISLVEGGEVARPLFALHDLYVERVFRARGVWDQKKNGA</sequence>
<dbReference type="InterPro" id="IPR039262">
    <property type="entry name" value="DTWD2/TAPT"/>
</dbReference>
<protein>
    <recommendedName>
        <fullName evidence="1">tRNA-uridine aminocarboxypropyltransferase</fullName>
        <ecNumber evidence="1">2.5.1.25</ecNumber>
    </recommendedName>
</protein>
<feature type="domain" description="DTW" evidence="6">
    <location>
        <begin position="55"/>
        <end position="235"/>
    </location>
</feature>
<evidence type="ECO:0000256" key="3">
    <source>
        <dbReference type="ARBA" id="ARBA00022691"/>
    </source>
</evidence>
<evidence type="ECO:0000313" key="7">
    <source>
        <dbReference type="EMBL" id="PZR15076.1"/>
    </source>
</evidence>
<dbReference type="PANTHER" id="PTHR21392:SF0">
    <property type="entry name" value="TRNA-URIDINE AMINOCARBOXYPROPYLTRANSFERASE 2"/>
    <property type="match status" value="1"/>
</dbReference>
<proteinExistence type="inferred from homology"/>
<evidence type="ECO:0000256" key="2">
    <source>
        <dbReference type="ARBA" id="ARBA00022679"/>
    </source>
</evidence>
<dbReference type="InterPro" id="IPR005636">
    <property type="entry name" value="DTW"/>
</dbReference>
<comment type="caution">
    <text evidence="7">The sequence shown here is derived from an EMBL/GenBank/DDBJ whole genome shotgun (WGS) entry which is preliminary data.</text>
</comment>
<reference evidence="7 8" key="1">
    <citation type="submission" date="2017-08" db="EMBL/GenBank/DDBJ databases">
        <title>Infants hospitalized years apart are colonized by the same room-sourced microbial strains.</title>
        <authorList>
            <person name="Brooks B."/>
            <person name="Olm M.R."/>
            <person name="Firek B.A."/>
            <person name="Baker R."/>
            <person name="Thomas B.C."/>
            <person name="Morowitz M.J."/>
            <person name="Banfield J.F."/>
        </authorList>
    </citation>
    <scope>NUCLEOTIDE SEQUENCE [LARGE SCALE GENOMIC DNA]</scope>
    <source>
        <strain evidence="7">S2_003_000_R2_14</strain>
    </source>
</reference>
<evidence type="ECO:0000256" key="1">
    <source>
        <dbReference type="ARBA" id="ARBA00012386"/>
    </source>
</evidence>
<evidence type="ECO:0000256" key="4">
    <source>
        <dbReference type="ARBA" id="ARBA00022694"/>
    </source>
</evidence>
<gene>
    <name evidence="7" type="ORF">DI536_09290</name>
</gene>
<dbReference type="GO" id="GO:0016432">
    <property type="term" value="F:tRNA-uridine aminocarboxypropyltransferase activity"/>
    <property type="evidence" value="ECO:0007669"/>
    <property type="project" value="UniProtKB-EC"/>
</dbReference>